<dbReference type="Proteomes" id="UP001164929">
    <property type="component" value="Chromosome 2"/>
</dbReference>
<comment type="caution">
    <text evidence="2">The sequence shown here is derived from an EMBL/GenBank/DDBJ whole genome shotgun (WGS) entry which is preliminary data.</text>
</comment>
<proteinExistence type="predicted"/>
<organism evidence="2 3">
    <name type="scientific">Populus alba x Populus x berolinensis</name>
    <dbReference type="NCBI Taxonomy" id="444605"/>
    <lineage>
        <taxon>Eukaryota</taxon>
        <taxon>Viridiplantae</taxon>
        <taxon>Streptophyta</taxon>
        <taxon>Embryophyta</taxon>
        <taxon>Tracheophyta</taxon>
        <taxon>Spermatophyta</taxon>
        <taxon>Magnoliopsida</taxon>
        <taxon>eudicotyledons</taxon>
        <taxon>Gunneridae</taxon>
        <taxon>Pentapetalae</taxon>
        <taxon>rosids</taxon>
        <taxon>fabids</taxon>
        <taxon>Malpighiales</taxon>
        <taxon>Salicaceae</taxon>
        <taxon>Saliceae</taxon>
        <taxon>Populus</taxon>
    </lineage>
</organism>
<dbReference type="GO" id="GO:0005762">
    <property type="term" value="C:mitochondrial large ribosomal subunit"/>
    <property type="evidence" value="ECO:0007669"/>
    <property type="project" value="TreeGrafter"/>
</dbReference>
<accession>A0AAD6WCS5</accession>
<dbReference type="InterPro" id="IPR010729">
    <property type="entry name" value="Ribosomal_uL29_mit"/>
</dbReference>
<evidence type="ECO:0000313" key="2">
    <source>
        <dbReference type="EMBL" id="KAJ7008015.1"/>
    </source>
</evidence>
<feature type="region of interest" description="Disordered" evidence="1">
    <location>
        <begin position="1"/>
        <end position="32"/>
    </location>
</feature>
<reference evidence="2" key="1">
    <citation type="journal article" date="2023" name="Mol. Ecol. Resour.">
        <title>Chromosome-level genome assembly of a triploid poplar Populus alba 'Berolinensis'.</title>
        <authorList>
            <person name="Chen S."/>
            <person name="Yu Y."/>
            <person name="Wang X."/>
            <person name="Wang S."/>
            <person name="Zhang T."/>
            <person name="Zhou Y."/>
            <person name="He R."/>
            <person name="Meng N."/>
            <person name="Wang Y."/>
            <person name="Liu W."/>
            <person name="Liu Z."/>
            <person name="Liu J."/>
            <person name="Guo Q."/>
            <person name="Huang H."/>
            <person name="Sederoff R.R."/>
            <person name="Wang G."/>
            <person name="Qu G."/>
            <person name="Chen S."/>
        </authorList>
    </citation>
    <scope>NUCLEOTIDE SEQUENCE</scope>
    <source>
        <strain evidence="2">SC-2020</strain>
    </source>
</reference>
<dbReference type="GO" id="GO:0003735">
    <property type="term" value="F:structural constituent of ribosome"/>
    <property type="evidence" value="ECO:0007669"/>
    <property type="project" value="InterPro"/>
</dbReference>
<evidence type="ECO:0000313" key="3">
    <source>
        <dbReference type="Proteomes" id="UP001164929"/>
    </source>
</evidence>
<dbReference type="EMBL" id="JAQIZT010000002">
    <property type="protein sequence ID" value="KAJ7008015.1"/>
    <property type="molecule type" value="Genomic_DNA"/>
</dbReference>
<sequence>MDYSNNNPYLQSATVPPATTNGYGTNGNRSTGKIRDALNRCGKRVELATRKAEVYADNIWHHREFSFPLFMLPSITISDFSIMFLTRFTGRTLLAAAKSETPAASAAAATATSGHNPLKDFFEFDRSEDGDKPIVYGRSWKASELRLKGLGRSS</sequence>
<feature type="compositionally biased region" description="Polar residues" evidence="1">
    <location>
        <begin position="1"/>
        <end position="31"/>
    </location>
</feature>
<dbReference type="PANTHER" id="PTHR21183:SF18">
    <property type="entry name" value="LARGE RIBOSOMAL SUBUNIT PROTEIN UL29M"/>
    <property type="match status" value="1"/>
</dbReference>
<gene>
    <name evidence="2" type="ORF">NC653_006898</name>
</gene>
<dbReference type="PANTHER" id="PTHR21183">
    <property type="entry name" value="RIBOSOMAL PROTEIN L47, MITOCHONDRIAL-RELATED"/>
    <property type="match status" value="1"/>
</dbReference>
<dbReference type="GO" id="GO:0032543">
    <property type="term" value="P:mitochondrial translation"/>
    <property type="evidence" value="ECO:0007669"/>
    <property type="project" value="TreeGrafter"/>
</dbReference>
<protein>
    <submittedName>
        <fullName evidence="2">Uncharacterized protein</fullName>
    </submittedName>
</protein>
<evidence type="ECO:0000256" key="1">
    <source>
        <dbReference type="SAM" id="MobiDB-lite"/>
    </source>
</evidence>
<dbReference type="AlphaFoldDB" id="A0AAD6WCS5"/>
<name>A0AAD6WCS5_9ROSI</name>
<keyword evidence="3" id="KW-1185">Reference proteome</keyword>